<feature type="transmembrane region" description="Helical" evidence="6">
    <location>
        <begin position="289"/>
        <end position="315"/>
    </location>
</feature>
<feature type="transmembrane region" description="Helical" evidence="6">
    <location>
        <begin position="140"/>
        <end position="162"/>
    </location>
</feature>
<feature type="transmembrane region" description="Helical" evidence="6">
    <location>
        <begin position="374"/>
        <end position="394"/>
    </location>
</feature>
<name>A6VTI7_MARMS</name>
<protein>
    <submittedName>
        <fullName evidence="7">Polysaccharide biosynthesis protein</fullName>
    </submittedName>
</protein>
<feature type="transmembrane region" description="Helical" evidence="6">
    <location>
        <begin position="351"/>
        <end position="368"/>
    </location>
</feature>
<dbReference type="InterPro" id="IPR002797">
    <property type="entry name" value="Polysacc_synth"/>
</dbReference>
<sequence length="471" mass="52618">MNVRKIFVFSVGPIGAALLGLITLPIVAWLFSPEDIGKLTMLQVTTSFTLLLFSLGLDQAYVREFHEVKDKPGLLKAVFIPGFLVLIVVLVILTLCPWSLSFLLFSDDSFFITALLYSVILLTFASRFLSLILRMQERGLAFSMSQLLPKLLFLLIVLGYVWFGTEAIFNNLILANFLSILAVFLIYVWNTRNDWMPALTSTVDRTKQLQMISYAIPLIGSGVAFWGLTAMDKVFLRSLSTFEELGIYSISISFAGAALVFQSIFSTVWAPVVYKWAREGVPPLRIKNVIDYVTLAVISIWALVGVFSWVLAYILPVEYSSVPYILLAAIAYPLLYTLAEATGIGVGIKRKSMYTLLASIGALIVNAMGNWYLIPIYGAAGAALASSISFMLFFIVRTESSAALWVRFESKKMYSLICLMVALSFIVNIFIMGKWLIVGLYLMMFFLGIAFYFEQAKGVWSFLVCRLVNVK</sequence>
<keyword evidence="4 6" id="KW-1133">Transmembrane helix</keyword>
<comment type="subcellular location">
    <subcellularLocation>
        <location evidence="1">Cell membrane</location>
        <topology evidence="1">Multi-pass membrane protein</topology>
    </subcellularLocation>
</comment>
<feature type="transmembrane region" description="Helical" evidence="6">
    <location>
        <begin position="248"/>
        <end position="277"/>
    </location>
</feature>
<feature type="transmembrane region" description="Helical" evidence="6">
    <location>
        <begin position="110"/>
        <end position="133"/>
    </location>
</feature>
<dbReference type="PANTHER" id="PTHR30250:SF11">
    <property type="entry name" value="O-ANTIGEN TRANSPORTER-RELATED"/>
    <property type="match status" value="1"/>
</dbReference>
<dbReference type="KEGG" id="mmw:Mmwyl1_0834"/>
<evidence type="ECO:0000313" key="7">
    <source>
        <dbReference type="EMBL" id="ABR69766.1"/>
    </source>
</evidence>
<dbReference type="InterPro" id="IPR050833">
    <property type="entry name" value="Poly_Biosynth_Transport"/>
</dbReference>
<accession>A6VTI7</accession>
<evidence type="ECO:0000256" key="2">
    <source>
        <dbReference type="ARBA" id="ARBA00022475"/>
    </source>
</evidence>
<proteinExistence type="predicted"/>
<feature type="transmembrane region" description="Helical" evidence="6">
    <location>
        <begin position="211"/>
        <end position="228"/>
    </location>
</feature>
<dbReference type="STRING" id="400668.Mmwyl1_0834"/>
<feature type="transmembrane region" description="Helical" evidence="6">
    <location>
        <begin position="36"/>
        <end position="57"/>
    </location>
</feature>
<feature type="transmembrane region" description="Helical" evidence="6">
    <location>
        <begin position="437"/>
        <end position="453"/>
    </location>
</feature>
<evidence type="ECO:0000256" key="5">
    <source>
        <dbReference type="ARBA" id="ARBA00023136"/>
    </source>
</evidence>
<reference evidence="7" key="1">
    <citation type="submission" date="2007-06" db="EMBL/GenBank/DDBJ databases">
        <title>Complete sequence of Marinomonas sp. MWYL1.</title>
        <authorList>
            <consortium name="US DOE Joint Genome Institute"/>
            <person name="Copeland A."/>
            <person name="Lucas S."/>
            <person name="Lapidus A."/>
            <person name="Barry K."/>
            <person name="Glavina del Rio T."/>
            <person name="Dalin E."/>
            <person name="Tice H."/>
            <person name="Pitluck S."/>
            <person name="Kiss H."/>
            <person name="Brettin T."/>
            <person name="Bruce D."/>
            <person name="Detter J.C."/>
            <person name="Han C."/>
            <person name="Schmutz J."/>
            <person name="Larimer F."/>
            <person name="Land M."/>
            <person name="Hauser L."/>
            <person name="Kyrpides N."/>
            <person name="Kim E."/>
            <person name="Johnston A.W.B."/>
            <person name="Todd J.D."/>
            <person name="Rogers R."/>
            <person name="Wexler M."/>
            <person name="Bond P.L."/>
            <person name="Li Y."/>
            <person name="Richardson P."/>
        </authorList>
    </citation>
    <scope>NUCLEOTIDE SEQUENCE [LARGE SCALE GENOMIC DNA]</scope>
    <source>
        <strain evidence="7">MWYL1</strain>
    </source>
</reference>
<dbReference type="Pfam" id="PF01943">
    <property type="entry name" value="Polysacc_synt"/>
    <property type="match status" value="1"/>
</dbReference>
<dbReference type="AlphaFoldDB" id="A6VTI7"/>
<keyword evidence="3 6" id="KW-0812">Transmembrane</keyword>
<dbReference type="EMBL" id="CP000749">
    <property type="protein sequence ID" value="ABR69766.1"/>
    <property type="molecule type" value="Genomic_DNA"/>
</dbReference>
<feature type="transmembrane region" description="Helical" evidence="6">
    <location>
        <begin position="321"/>
        <end position="339"/>
    </location>
</feature>
<dbReference type="OrthoDB" id="103403at2"/>
<dbReference type="GO" id="GO:0005886">
    <property type="term" value="C:plasma membrane"/>
    <property type="evidence" value="ECO:0007669"/>
    <property type="project" value="UniProtKB-SubCell"/>
</dbReference>
<feature type="transmembrane region" description="Helical" evidence="6">
    <location>
        <begin position="78"/>
        <end position="104"/>
    </location>
</feature>
<dbReference type="eggNOG" id="COG2244">
    <property type="taxonomic scope" value="Bacteria"/>
</dbReference>
<dbReference type="HOGENOM" id="CLU_022017_7_5_6"/>
<feature type="transmembrane region" description="Helical" evidence="6">
    <location>
        <begin position="7"/>
        <end position="30"/>
    </location>
</feature>
<evidence type="ECO:0000256" key="1">
    <source>
        <dbReference type="ARBA" id="ARBA00004651"/>
    </source>
</evidence>
<gene>
    <name evidence="7" type="ordered locus">Mmwyl1_0834</name>
</gene>
<organism evidence="7">
    <name type="scientific">Marinomonas sp. (strain MWYL1)</name>
    <dbReference type="NCBI Taxonomy" id="400668"/>
    <lineage>
        <taxon>Bacteria</taxon>
        <taxon>Pseudomonadati</taxon>
        <taxon>Pseudomonadota</taxon>
        <taxon>Gammaproteobacteria</taxon>
        <taxon>Oceanospirillales</taxon>
        <taxon>Oceanospirillaceae</taxon>
        <taxon>Marinomonas</taxon>
    </lineage>
</organism>
<evidence type="ECO:0000256" key="6">
    <source>
        <dbReference type="SAM" id="Phobius"/>
    </source>
</evidence>
<feature type="transmembrane region" description="Helical" evidence="6">
    <location>
        <begin position="414"/>
        <end position="431"/>
    </location>
</feature>
<keyword evidence="2" id="KW-1003">Cell membrane</keyword>
<evidence type="ECO:0000256" key="4">
    <source>
        <dbReference type="ARBA" id="ARBA00022989"/>
    </source>
</evidence>
<evidence type="ECO:0000256" key="3">
    <source>
        <dbReference type="ARBA" id="ARBA00022692"/>
    </source>
</evidence>
<dbReference type="PANTHER" id="PTHR30250">
    <property type="entry name" value="PST FAMILY PREDICTED COLANIC ACID TRANSPORTER"/>
    <property type="match status" value="1"/>
</dbReference>
<keyword evidence="5 6" id="KW-0472">Membrane</keyword>
<feature type="transmembrane region" description="Helical" evidence="6">
    <location>
        <begin position="168"/>
        <end position="190"/>
    </location>
</feature>